<dbReference type="Pfam" id="PF14368">
    <property type="entry name" value="LTP_2"/>
    <property type="match status" value="1"/>
</dbReference>
<dbReference type="InterPro" id="IPR036312">
    <property type="entry name" value="Bifun_inhib/LTP/seed_sf"/>
</dbReference>
<feature type="chain" id="PRO_5012103609" description="Bifunctional inhibitor/plant lipid transfer protein/seed storage helical domain-containing protein" evidence="1">
    <location>
        <begin position="30"/>
        <end position="137"/>
    </location>
</feature>
<reference evidence="4" key="1">
    <citation type="journal article" date="2017" name="Plant J.">
        <title>The pomegranate (Punica granatum L.) genome and the genomics of punicalagin biosynthesis.</title>
        <authorList>
            <person name="Qin G."/>
            <person name="Xu C."/>
            <person name="Ming R."/>
            <person name="Tang H."/>
            <person name="Guyot R."/>
            <person name="Kramer E.M."/>
            <person name="Hu Y."/>
            <person name="Yi X."/>
            <person name="Qi Y."/>
            <person name="Xu X."/>
            <person name="Gao Z."/>
            <person name="Pan H."/>
            <person name="Jian J."/>
            <person name="Tian Y."/>
            <person name="Yue Z."/>
            <person name="Xu Y."/>
        </authorList>
    </citation>
    <scope>NUCLEOTIDE SEQUENCE [LARGE SCALE GENOMIC DNA]</scope>
    <source>
        <strain evidence="4">cv. Dabenzi</strain>
    </source>
</reference>
<protein>
    <recommendedName>
        <fullName evidence="2">Bifunctional inhibitor/plant lipid transfer protein/seed storage helical domain-containing protein</fullName>
    </recommendedName>
</protein>
<evidence type="ECO:0000259" key="2">
    <source>
        <dbReference type="Pfam" id="PF14368"/>
    </source>
</evidence>
<dbReference type="InterPro" id="IPR016140">
    <property type="entry name" value="Bifunc_inhib/LTP/seed_store"/>
</dbReference>
<evidence type="ECO:0000313" key="4">
    <source>
        <dbReference type="Proteomes" id="UP000197138"/>
    </source>
</evidence>
<feature type="domain" description="Bifunctional inhibitor/plant lipid transfer protein/seed storage helical" evidence="2">
    <location>
        <begin position="33"/>
        <end position="88"/>
    </location>
</feature>
<dbReference type="Gene3D" id="1.10.110.10">
    <property type="entry name" value="Plant lipid-transfer and hydrophobic proteins"/>
    <property type="match status" value="1"/>
</dbReference>
<keyword evidence="1" id="KW-0732">Signal</keyword>
<gene>
    <name evidence="3" type="ORF">CDL15_Pgr026876</name>
</gene>
<organism evidence="3 4">
    <name type="scientific">Punica granatum</name>
    <name type="common">Pomegranate</name>
    <dbReference type="NCBI Taxonomy" id="22663"/>
    <lineage>
        <taxon>Eukaryota</taxon>
        <taxon>Viridiplantae</taxon>
        <taxon>Streptophyta</taxon>
        <taxon>Embryophyta</taxon>
        <taxon>Tracheophyta</taxon>
        <taxon>Spermatophyta</taxon>
        <taxon>Magnoliopsida</taxon>
        <taxon>eudicotyledons</taxon>
        <taxon>Gunneridae</taxon>
        <taxon>Pentapetalae</taxon>
        <taxon>rosids</taxon>
        <taxon>malvids</taxon>
        <taxon>Myrtales</taxon>
        <taxon>Lythraceae</taxon>
        <taxon>Punica</taxon>
    </lineage>
</organism>
<dbReference type="AlphaFoldDB" id="A0A218WP53"/>
<sequence length="137" mass="14360">MEGTHKIAGFVLNAALLLLFIGLVTRTEAAAVILGGNCGSVRTNISACSNLLGINLQIGSPSRECCVGLQNIAQAAVNLENATTCLCIRTIPQLLLVLPGLSLRYNGQILNLAYDLCRYILGINGTATAGLPLQCFT</sequence>
<dbReference type="SUPFAM" id="SSF47699">
    <property type="entry name" value="Bifunctional inhibitor/lipid-transfer protein/seed storage 2S albumin"/>
    <property type="match status" value="1"/>
</dbReference>
<dbReference type="EMBL" id="MTKT01003950">
    <property type="protein sequence ID" value="OWM73772.1"/>
    <property type="molecule type" value="Genomic_DNA"/>
</dbReference>
<evidence type="ECO:0000313" key="3">
    <source>
        <dbReference type="EMBL" id="OWM73772.1"/>
    </source>
</evidence>
<name>A0A218WP53_PUNGR</name>
<feature type="signal peptide" evidence="1">
    <location>
        <begin position="1"/>
        <end position="29"/>
    </location>
</feature>
<evidence type="ECO:0000256" key="1">
    <source>
        <dbReference type="SAM" id="SignalP"/>
    </source>
</evidence>
<dbReference type="Proteomes" id="UP000197138">
    <property type="component" value="Unassembled WGS sequence"/>
</dbReference>
<comment type="caution">
    <text evidence="3">The sequence shown here is derived from an EMBL/GenBank/DDBJ whole genome shotgun (WGS) entry which is preliminary data.</text>
</comment>
<proteinExistence type="predicted"/>
<accession>A0A218WP53</accession>